<feature type="region of interest" description="Disordered" evidence="1">
    <location>
        <begin position="1"/>
        <end position="59"/>
    </location>
</feature>
<name>A0A9W7FB43_9STRA</name>
<dbReference type="AlphaFoldDB" id="A0A9W7FB43"/>
<feature type="region of interest" description="Disordered" evidence="1">
    <location>
        <begin position="197"/>
        <end position="236"/>
    </location>
</feature>
<dbReference type="EMBL" id="BRXZ01000288">
    <property type="protein sequence ID" value="GMI08910.1"/>
    <property type="molecule type" value="Genomic_DNA"/>
</dbReference>
<accession>A0A9W7FB43</accession>
<evidence type="ECO:0000256" key="1">
    <source>
        <dbReference type="SAM" id="MobiDB-lite"/>
    </source>
</evidence>
<feature type="compositionally biased region" description="Gly residues" evidence="1">
    <location>
        <begin position="1"/>
        <end position="12"/>
    </location>
</feature>
<evidence type="ECO:0000313" key="2">
    <source>
        <dbReference type="EMBL" id="GMI08910.1"/>
    </source>
</evidence>
<feature type="compositionally biased region" description="Acidic residues" evidence="1">
    <location>
        <begin position="204"/>
        <end position="229"/>
    </location>
</feature>
<feature type="non-terminal residue" evidence="2">
    <location>
        <position position="236"/>
    </location>
</feature>
<gene>
    <name evidence="2" type="ORF">TrRE_jg11376</name>
</gene>
<reference evidence="2" key="1">
    <citation type="submission" date="2022-07" db="EMBL/GenBank/DDBJ databases">
        <title>Genome analysis of Parmales, a sister group of diatoms, reveals the evolutionary specialization of diatoms from phago-mixotrophs to photoautotrophs.</title>
        <authorList>
            <person name="Ban H."/>
            <person name="Sato S."/>
            <person name="Yoshikawa S."/>
            <person name="Kazumasa Y."/>
            <person name="Nakamura Y."/>
            <person name="Ichinomiya M."/>
            <person name="Saitoh K."/>
            <person name="Sato N."/>
            <person name="Blanc-Mathieu R."/>
            <person name="Endo H."/>
            <person name="Kuwata A."/>
            <person name="Ogata H."/>
        </authorList>
    </citation>
    <scope>NUCLEOTIDE SEQUENCE</scope>
</reference>
<comment type="caution">
    <text evidence="2">The sequence shown here is derived from an EMBL/GenBank/DDBJ whole genome shotgun (WGS) entry which is preliminary data.</text>
</comment>
<evidence type="ECO:0000313" key="3">
    <source>
        <dbReference type="Proteomes" id="UP001165082"/>
    </source>
</evidence>
<sequence>MQPLGGFGGAGGDRLSKLGKDRRRSSSMFVKRESLGDGGMGGLSLLGSGNDGLEKEEEKRRKTMAKHRRVSMSVNALEIAGEGVGKGRESWLGGMVGRISGVGMIKSRISSIGGGLLGKFGMARRSVEVAKESNAVAMVVGRRVREEALKVGLVKILGYLNESELMTQSCLVSREWWDASVGCHASLMLVSVGCEDKEEGQGGLDEEYDSELDSDNEEDEEEDMEEDGGEMGGMGS</sequence>
<protein>
    <submittedName>
        <fullName evidence="2">Uncharacterized protein</fullName>
    </submittedName>
</protein>
<organism evidence="2 3">
    <name type="scientific">Triparma retinervis</name>
    <dbReference type="NCBI Taxonomy" id="2557542"/>
    <lineage>
        <taxon>Eukaryota</taxon>
        <taxon>Sar</taxon>
        <taxon>Stramenopiles</taxon>
        <taxon>Ochrophyta</taxon>
        <taxon>Bolidophyceae</taxon>
        <taxon>Parmales</taxon>
        <taxon>Triparmaceae</taxon>
        <taxon>Triparma</taxon>
    </lineage>
</organism>
<proteinExistence type="predicted"/>
<dbReference type="Proteomes" id="UP001165082">
    <property type="component" value="Unassembled WGS sequence"/>
</dbReference>
<keyword evidence="3" id="KW-1185">Reference proteome</keyword>